<dbReference type="Proteomes" id="UP001205035">
    <property type="component" value="Unassembled WGS sequence"/>
</dbReference>
<dbReference type="GO" id="GO:0016301">
    <property type="term" value="F:kinase activity"/>
    <property type="evidence" value="ECO:0007669"/>
    <property type="project" value="UniProtKB-KW"/>
</dbReference>
<protein>
    <submittedName>
        <fullName evidence="1">CotH kinase family protein</fullName>
    </submittedName>
</protein>
<reference evidence="1" key="1">
    <citation type="submission" date="2022-06" db="EMBL/GenBank/DDBJ databases">
        <title>Isolation of gut microbiota from human fecal samples.</title>
        <authorList>
            <person name="Pamer E.G."/>
            <person name="Barat B."/>
            <person name="Waligurski E."/>
            <person name="Medina S."/>
            <person name="Paddock L."/>
            <person name="Mostad J."/>
        </authorList>
    </citation>
    <scope>NUCLEOTIDE SEQUENCE</scope>
    <source>
        <strain evidence="1">DFI.6.22</strain>
    </source>
</reference>
<dbReference type="RefSeq" id="WP_256166437.1">
    <property type="nucleotide sequence ID" value="NZ_JANGBQ010000016.1"/>
</dbReference>
<dbReference type="EMBL" id="JANGBQ010000016">
    <property type="protein sequence ID" value="MCQ5083474.1"/>
    <property type="molecule type" value="Genomic_DNA"/>
</dbReference>
<organism evidence="1 2">
    <name type="scientific">Alistipes onderdonkii</name>
    <dbReference type="NCBI Taxonomy" id="328813"/>
    <lineage>
        <taxon>Bacteria</taxon>
        <taxon>Pseudomonadati</taxon>
        <taxon>Bacteroidota</taxon>
        <taxon>Bacteroidia</taxon>
        <taxon>Bacteroidales</taxon>
        <taxon>Rikenellaceae</taxon>
        <taxon>Alistipes</taxon>
    </lineage>
</organism>
<keyword evidence="1" id="KW-0418">Kinase</keyword>
<sequence length="208" mass="23867">MNIKDPDVEPGSLQYEWIRNYVNEAENALYGADFADPETGYAKYLNVDTYVDWYVISEITKANDASLYTSCYMNIAPGGKLNMGPIWDFDICMGNTKWNGTDGRGPEGYWNRESPWFERMLQDPAFVRKVKERIGYFKSNLAVILAQVDGEAAYAEASVVEDNRLWHNLKPEGAADSEVKTAFRQEVRAMKEWLTARLDWLDRASFQD</sequence>
<evidence type="ECO:0000313" key="2">
    <source>
        <dbReference type="Proteomes" id="UP001205035"/>
    </source>
</evidence>
<dbReference type="Pfam" id="PF08757">
    <property type="entry name" value="CotH"/>
    <property type="match status" value="1"/>
</dbReference>
<proteinExistence type="predicted"/>
<dbReference type="AlphaFoldDB" id="A0AAJ1CF80"/>
<comment type="caution">
    <text evidence="1">The sequence shown here is derived from an EMBL/GenBank/DDBJ whole genome shotgun (WGS) entry which is preliminary data.</text>
</comment>
<gene>
    <name evidence="1" type="ORF">NE651_11320</name>
</gene>
<name>A0AAJ1CF80_9BACT</name>
<dbReference type="InterPro" id="IPR014867">
    <property type="entry name" value="Spore_coat_CotH_CotH2/3/7"/>
</dbReference>
<accession>A0AAJ1CF80</accession>
<keyword evidence="1" id="KW-0808">Transferase</keyword>
<evidence type="ECO:0000313" key="1">
    <source>
        <dbReference type="EMBL" id="MCQ5083474.1"/>
    </source>
</evidence>